<dbReference type="Proteomes" id="UP000268652">
    <property type="component" value="Unassembled WGS sequence"/>
</dbReference>
<dbReference type="EMBL" id="RBDY01000001">
    <property type="protein sequence ID" value="RKN27344.1"/>
    <property type="molecule type" value="Genomic_DNA"/>
</dbReference>
<dbReference type="Gene3D" id="3.90.1200.10">
    <property type="match status" value="1"/>
</dbReference>
<comment type="caution">
    <text evidence="10">The sequence shown here is derived from an EMBL/GenBank/DDBJ whole genome shotgun (WGS) entry which is preliminary data.</text>
</comment>
<dbReference type="GO" id="GO:0005737">
    <property type="term" value="C:cytoplasm"/>
    <property type="evidence" value="ECO:0007669"/>
    <property type="project" value="UniProtKB-SubCell"/>
</dbReference>
<comment type="catalytic activity">
    <reaction evidence="5">
        <text>(5R)-5-hydroxy-L-lysine + GTP = (5R)-5-phosphooxy-L-lysine + GDP + H(+)</text>
        <dbReference type="Rhea" id="RHEA:19049"/>
        <dbReference type="ChEBI" id="CHEBI:15378"/>
        <dbReference type="ChEBI" id="CHEBI:37565"/>
        <dbReference type="ChEBI" id="CHEBI:57882"/>
        <dbReference type="ChEBI" id="CHEBI:58189"/>
        <dbReference type="ChEBI" id="CHEBI:58357"/>
        <dbReference type="EC" id="2.7.1.81"/>
    </reaction>
</comment>
<dbReference type="EMBL" id="RBDX01000001">
    <property type="protein sequence ID" value="RKN12891.1"/>
    <property type="molecule type" value="Genomic_DNA"/>
</dbReference>
<evidence type="ECO:0000259" key="9">
    <source>
        <dbReference type="Pfam" id="PF01636"/>
    </source>
</evidence>
<organism evidence="10 13">
    <name type="scientific">Streptomyces radicis</name>
    <dbReference type="NCBI Taxonomy" id="1750517"/>
    <lineage>
        <taxon>Bacteria</taxon>
        <taxon>Bacillati</taxon>
        <taxon>Actinomycetota</taxon>
        <taxon>Actinomycetes</taxon>
        <taxon>Kitasatosporales</taxon>
        <taxon>Streptomycetaceae</taxon>
        <taxon>Streptomyces</taxon>
    </lineage>
</organism>
<dbReference type="OrthoDB" id="4616840at2"/>
<dbReference type="Proteomes" id="UP000275024">
    <property type="component" value="Unassembled WGS sequence"/>
</dbReference>
<protein>
    <recommendedName>
        <fullName evidence="8">Hydroxylysine kinase</fullName>
        <ecNumber evidence="7">2.7.1.81</ecNumber>
    </recommendedName>
</protein>
<evidence type="ECO:0000256" key="4">
    <source>
        <dbReference type="ARBA" id="ARBA00022777"/>
    </source>
</evidence>
<keyword evidence="3" id="KW-0808">Transferase</keyword>
<comment type="function">
    <text evidence="6">Catalyzes the GTP-dependent phosphorylation of 5-hydroxy-L-lysine.</text>
</comment>
<dbReference type="AlphaFoldDB" id="A0A3A9WI70"/>
<reference evidence="12 13" key="1">
    <citation type="submission" date="2018-09" db="EMBL/GenBank/DDBJ databases">
        <title>Streptomyces sp. nov. DS1-2, an endophytic actinomycete isolated from roots of Dendrobium scabrilingue.</title>
        <authorList>
            <person name="Kuncharoen N."/>
            <person name="Kudo T."/>
            <person name="Ohkuma M."/>
            <person name="Yuki M."/>
            <person name="Tanasupawat S."/>
        </authorList>
    </citation>
    <scope>NUCLEOTIDE SEQUENCE [LARGE SCALE GENOMIC DNA]</scope>
    <source>
        <strain evidence="10 13">AZ1-7</strain>
        <strain evidence="11 12">DS1-2</strain>
    </source>
</reference>
<accession>A0A3A9WI70</accession>
<dbReference type="EC" id="2.7.1.81" evidence="7"/>
<dbReference type="PANTHER" id="PTHR21064:SF1">
    <property type="entry name" value="HYDROXYLYSINE KINASE"/>
    <property type="match status" value="1"/>
</dbReference>
<evidence type="ECO:0000256" key="7">
    <source>
        <dbReference type="ARBA" id="ARBA00038873"/>
    </source>
</evidence>
<dbReference type="SUPFAM" id="SSF56112">
    <property type="entry name" value="Protein kinase-like (PK-like)"/>
    <property type="match status" value="1"/>
</dbReference>
<evidence type="ECO:0000256" key="2">
    <source>
        <dbReference type="ARBA" id="ARBA00022490"/>
    </source>
</evidence>
<evidence type="ECO:0000256" key="8">
    <source>
        <dbReference type="ARBA" id="ARBA00040505"/>
    </source>
</evidence>
<evidence type="ECO:0000256" key="5">
    <source>
        <dbReference type="ARBA" id="ARBA00036820"/>
    </source>
</evidence>
<dbReference type="Pfam" id="PF01636">
    <property type="entry name" value="APH"/>
    <property type="match status" value="1"/>
</dbReference>
<comment type="subcellular location">
    <subcellularLocation>
        <location evidence="1">Cytoplasm</location>
    </subcellularLocation>
</comment>
<evidence type="ECO:0000313" key="12">
    <source>
        <dbReference type="Proteomes" id="UP000268652"/>
    </source>
</evidence>
<sequence>MLRSLQLGRDQGACDMQQVADPASARDAVEELLAEYGVHDVLGVTPTASEVDRTWLVATRRGGLVVKRSPRGSDAPRMQAGLLALAARDASLPLPRLLTSATTGAALSADGTAFVTTLCPGRPLEEVTLTEDLAAALARHQAAVMNALADADAAALGVPDVNAWSLDSVVEYEPLVDAHAPTGTADVLRAVIDDYRARVLPVRGDLPTQVIHADVNLSNVLVADDGTVSGIIDFGDAVLAPRVYDVAVAACYLALAGGASDHQVVRHYLERAALLCGLSALEVSLLRTLVRCRLAIVVLLGRESARRAPERAAYALRYDHLAERLLASVAGEQRRDAFGPEGTIA</sequence>
<evidence type="ECO:0000313" key="10">
    <source>
        <dbReference type="EMBL" id="RKN12891.1"/>
    </source>
</evidence>
<evidence type="ECO:0000256" key="3">
    <source>
        <dbReference type="ARBA" id="ARBA00022679"/>
    </source>
</evidence>
<dbReference type="PANTHER" id="PTHR21064">
    <property type="entry name" value="AMINOGLYCOSIDE PHOSPHOTRANSFERASE DOMAIN-CONTAINING PROTEIN-RELATED"/>
    <property type="match status" value="1"/>
</dbReference>
<keyword evidence="2" id="KW-0963">Cytoplasm</keyword>
<keyword evidence="12" id="KW-1185">Reference proteome</keyword>
<evidence type="ECO:0000313" key="11">
    <source>
        <dbReference type="EMBL" id="RKN27344.1"/>
    </source>
</evidence>
<dbReference type="InterPro" id="IPR011009">
    <property type="entry name" value="Kinase-like_dom_sf"/>
</dbReference>
<keyword evidence="4" id="KW-0418">Kinase</keyword>
<name>A0A3A9WI70_9ACTN</name>
<dbReference type="GO" id="GO:0047992">
    <property type="term" value="F:hydroxylysine kinase activity"/>
    <property type="evidence" value="ECO:0007669"/>
    <property type="project" value="UniProtKB-EC"/>
</dbReference>
<evidence type="ECO:0000313" key="13">
    <source>
        <dbReference type="Proteomes" id="UP000275024"/>
    </source>
</evidence>
<evidence type="ECO:0000256" key="1">
    <source>
        <dbReference type="ARBA" id="ARBA00004496"/>
    </source>
</evidence>
<feature type="domain" description="Aminoglycoside phosphotransferase" evidence="9">
    <location>
        <begin position="52"/>
        <end position="254"/>
    </location>
</feature>
<gene>
    <name evidence="11" type="ORF">D7318_00010</name>
    <name evidence="10" type="ORF">D7319_02885</name>
</gene>
<dbReference type="InterPro" id="IPR002575">
    <property type="entry name" value="Aminoglycoside_PTrfase"/>
</dbReference>
<proteinExistence type="predicted"/>
<evidence type="ECO:0000256" key="6">
    <source>
        <dbReference type="ARBA" id="ARBA00037368"/>
    </source>
</evidence>
<dbReference type="InterPro" id="IPR050249">
    <property type="entry name" value="Pseudomonas-type_ThrB"/>
</dbReference>